<gene>
    <name evidence="7" type="ORF">LCGC14_0162490</name>
</gene>
<keyword evidence="3 6" id="KW-0812">Transmembrane</keyword>
<keyword evidence="4 6" id="KW-1133">Transmembrane helix</keyword>
<evidence type="ECO:0008006" key="8">
    <source>
        <dbReference type="Google" id="ProtNLM"/>
    </source>
</evidence>
<sequence length="159" mass="16678">MHSRKKHKSHGFSMLELVIVIVILGIIAAIAIPRMSRGSEGAAESALKANLAVLRSGIDLFVAEHNGEVPSVVNIENALIQYSDKAGTAFSVTKDTTYYFGPYVRAIPALPVGAKKGEKGIAAADGVGVGWIYDASTGGILSNTDATEKDAAGTPFNQY</sequence>
<dbReference type="PRINTS" id="PR00813">
    <property type="entry name" value="BCTERIALGSPG"/>
</dbReference>
<dbReference type="AlphaFoldDB" id="A0A0F9XXA1"/>
<evidence type="ECO:0000256" key="3">
    <source>
        <dbReference type="ARBA" id="ARBA00022692"/>
    </source>
</evidence>
<keyword evidence="2" id="KW-0488">Methylation</keyword>
<evidence type="ECO:0000256" key="2">
    <source>
        <dbReference type="ARBA" id="ARBA00022481"/>
    </source>
</evidence>
<evidence type="ECO:0000256" key="6">
    <source>
        <dbReference type="SAM" id="Phobius"/>
    </source>
</evidence>
<dbReference type="SUPFAM" id="SSF54523">
    <property type="entry name" value="Pili subunits"/>
    <property type="match status" value="1"/>
</dbReference>
<dbReference type="EMBL" id="LAZR01000061">
    <property type="protein sequence ID" value="KKN96998.1"/>
    <property type="molecule type" value="Genomic_DNA"/>
</dbReference>
<dbReference type="PANTHER" id="PTHR30093">
    <property type="entry name" value="GENERAL SECRETION PATHWAY PROTEIN G"/>
    <property type="match status" value="1"/>
</dbReference>
<reference evidence="7" key="1">
    <citation type="journal article" date="2015" name="Nature">
        <title>Complex archaea that bridge the gap between prokaryotes and eukaryotes.</title>
        <authorList>
            <person name="Spang A."/>
            <person name="Saw J.H."/>
            <person name="Jorgensen S.L."/>
            <person name="Zaremba-Niedzwiedzka K."/>
            <person name="Martijn J."/>
            <person name="Lind A.E."/>
            <person name="van Eijk R."/>
            <person name="Schleper C."/>
            <person name="Guy L."/>
            <person name="Ettema T.J."/>
        </authorList>
    </citation>
    <scope>NUCLEOTIDE SEQUENCE</scope>
</reference>
<dbReference type="GO" id="GO:0016020">
    <property type="term" value="C:membrane"/>
    <property type="evidence" value="ECO:0007669"/>
    <property type="project" value="UniProtKB-SubCell"/>
</dbReference>
<dbReference type="InterPro" id="IPR012902">
    <property type="entry name" value="N_methyl_site"/>
</dbReference>
<evidence type="ECO:0000313" key="7">
    <source>
        <dbReference type="EMBL" id="KKN96998.1"/>
    </source>
</evidence>
<evidence type="ECO:0000256" key="4">
    <source>
        <dbReference type="ARBA" id="ARBA00022989"/>
    </source>
</evidence>
<dbReference type="NCBIfam" id="TIGR02532">
    <property type="entry name" value="IV_pilin_GFxxxE"/>
    <property type="match status" value="1"/>
</dbReference>
<dbReference type="InterPro" id="IPR000983">
    <property type="entry name" value="Bac_GSPG_pilin"/>
</dbReference>
<dbReference type="Pfam" id="PF07963">
    <property type="entry name" value="N_methyl"/>
    <property type="match status" value="1"/>
</dbReference>
<feature type="transmembrane region" description="Helical" evidence="6">
    <location>
        <begin position="12"/>
        <end position="32"/>
    </location>
</feature>
<evidence type="ECO:0000256" key="1">
    <source>
        <dbReference type="ARBA" id="ARBA00004167"/>
    </source>
</evidence>
<dbReference type="GO" id="GO:0015628">
    <property type="term" value="P:protein secretion by the type II secretion system"/>
    <property type="evidence" value="ECO:0007669"/>
    <property type="project" value="InterPro"/>
</dbReference>
<dbReference type="Gene3D" id="3.30.700.10">
    <property type="entry name" value="Glycoprotein, Type 4 Pilin"/>
    <property type="match status" value="1"/>
</dbReference>
<accession>A0A0F9XXA1</accession>
<dbReference type="PANTHER" id="PTHR30093:SF44">
    <property type="entry name" value="TYPE II SECRETION SYSTEM CORE PROTEIN G"/>
    <property type="match status" value="1"/>
</dbReference>
<evidence type="ECO:0000256" key="5">
    <source>
        <dbReference type="ARBA" id="ARBA00023136"/>
    </source>
</evidence>
<name>A0A0F9XXA1_9ZZZZ</name>
<keyword evidence="5 6" id="KW-0472">Membrane</keyword>
<comment type="subcellular location">
    <subcellularLocation>
        <location evidence="1">Membrane</location>
        <topology evidence="1">Single-pass membrane protein</topology>
    </subcellularLocation>
</comment>
<organism evidence="7">
    <name type="scientific">marine sediment metagenome</name>
    <dbReference type="NCBI Taxonomy" id="412755"/>
    <lineage>
        <taxon>unclassified sequences</taxon>
        <taxon>metagenomes</taxon>
        <taxon>ecological metagenomes</taxon>
    </lineage>
</organism>
<proteinExistence type="predicted"/>
<dbReference type="InterPro" id="IPR045584">
    <property type="entry name" value="Pilin-like"/>
</dbReference>
<dbReference type="GO" id="GO:0015627">
    <property type="term" value="C:type II protein secretion system complex"/>
    <property type="evidence" value="ECO:0007669"/>
    <property type="project" value="InterPro"/>
</dbReference>
<protein>
    <recommendedName>
        <fullName evidence="8">Type II secretion system protein GspG C-terminal domain-containing protein</fullName>
    </recommendedName>
</protein>
<comment type="caution">
    <text evidence="7">The sequence shown here is derived from an EMBL/GenBank/DDBJ whole genome shotgun (WGS) entry which is preliminary data.</text>
</comment>